<dbReference type="Proteomes" id="UP000638849">
    <property type="component" value="Unassembled WGS sequence"/>
</dbReference>
<protein>
    <recommendedName>
        <fullName evidence="4">MmcB family DNA repair protein</fullName>
    </recommendedName>
</protein>
<gene>
    <name evidence="2" type="ORF">JBF12_17465</name>
</gene>
<reference evidence="2 3" key="1">
    <citation type="submission" date="2020-12" db="EMBL/GenBank/DDBJ databases">
        <authorList>
            <person name="Kusuma A.B."/>
            <person name="Nouioui I."/>
            <person name="Goodfellow M."/>
        </authorList>
    </citation>
    <scope>NUCLEOTIDE SEQUENCE [LARGE SCALE GENOMIC DNA]</scope>
    <source>
        <strain evidence="2 3">DSM 41764</strain>
    </source>
</reference>
<feature type="compositionally biased region" description="Polar residues" evidence="1">
    <location>
        <begin position="1"/>
        <end position="10"/>
    </location>
</feature>
<proteinExistence type="predicted"/>
<evidence type="ECO:0008006" key="4">
    <source>
        <dbReference type="Google" id="ProtNLM"/>
    </source>
</evidence>
<feature type="region of interest" description="Disordered" evidence="1">
    <location>
        <begin position="1"/>
        <end position="22"/>
    </location>
</feature>
<evidence type="ECO:0000313" key="3">
    <source>
        <dbReference type="Proteomes" id="UP000638849"/>
    </source>
</evidence>
<sequence length="292" mass="32230">MNTASAQTALSVPAKRGRASRGIPSATTEALTQMLRDHFIKPGEALPGAVFLTEVTAPGQTGRRADAVHIGTWASRGGGEIDVCEVKTQRTDWLRELRDPGKAEAWWPYSSRFWLVVPNTDVAHPDEIPMGWGLMVPKARGRRFQVLVEPTRRTPDLTTGLLVTLITNTETVRVNALRRQRDELAAQHRQEMERLREQGGAGQDWRVEEKLTLLKRLEKALGGRLGANGWGRLVGTDEAAEALAAFVQPHIEQQRARARVSRMAETLGRHTNELTALVGELKKATDLETSAG</sequence>
<comment type="caution">
    <text evidence="2">The sequence shown here is derived from an EMBL/GenBank/DDBJ whole genome shotgun (WGS) entry which is preliminary data.</text>
</comment>
<organism evidence="2 3">
    <name type="scientific">Streptomyces javensis</name>
    <dbReference type="NCBI Taxonomy" id="114698"/>
    <lineage>
        <taxon>Bacteria</taxon>
        <taxon>Bacillati</taxon>
        <taxon>Actinomycetota</taxon>
        <taxon>Actinomycetes</taxon>
        <taxon>Kitasatosporales</taxon>
        <taxon>Streptomycetaceae</taxon>
        <taxon>Streptomyces</taxon>
        <taxon>Streptomyces violaceusniger group</taxon>
    </lineage>
</organism>
<name>A0ABS0RBH8_9ACTN</name>
<keyword evidence="3" id="KW-1185">Reference proteome</keyword>
<evidence type="ECO:0000256" key="1">
    <source>
        <dbReference type="SAM" id="MobiDB-lite"/>
    </source>
</evidence>
<dbReference type="EMBL" id="JAEEAQ010000146">
    <property type="protein sequence ID" value="MBI0314747.1"/>
    <property type="molecule type" value="Genomic_DNA"/>
</dbReference>
<accession>A0ABS0RBH8</accession>
<dbReference type="RefSeq" id="WP_198277753.1">
    <property type="nucleotide sequence ID" value="NZ_BAAAIF010000018.1"/>
</dbReference>
<evidence type="ECO:0000313" key="2">
    <source>
        <dbReference type="EMBL" id="MBI0314747.1"/>
    </source>
</evidence>